<keyword evidence="1" id="KW-0472">Membrane</keyword>
<gene>
    <name evidence="2" type="ORF">D0868_05421</name>
</gene>
<evidence type="ECO:0000313" key="3">
    <source>
        <dbReference type="Proteomes" id="UP000282582"/>
    </source>
</evidence>
<organism evidence="2 3">
    <name type="scientific">Hortaea werneckii</name>
    <name type="common">Black yeast</name>
    <name type="synonym">Cladosporium werneckii</name>
    <dbReference type="NCBI Taxonomy" id="91943"/>
    <lineage>
        <taxon>Eukaryota</taxon>
        <taxon>Fungi</taxon>
        <taxon>Dikarya</taxon>
        <taxon>Ascomycota</taxon>
        <taxon>Pezizomycotina</taxon>
        <taxon>Dothideomycetes</taxon>
        <taxon>Dothideomycetidae</taxon>
        <taxon>Mycosphaerellales</taxon>
        <taxon>Teratosphaeriaceae</taxon>
        <taxon>Hortaea</taxon>
    </lineage>
</organism>
<feature type="transmembrane region" description="Helical" evidence="1">
    <location>
        <begin position="24"/>
        <end position="43"/>
    </location>
</feature>
<protein>
    <submittedName>
        <fullName evidence="2">Uncharacterized protein</fullName>
    </submittedName>
</protein>
<reference evidence="2 3" key="1">
    <citation type="journal article" date="2018" name="BMC Genomics">
        <title>Genomic evidence for intraspecific hybridization in a clonal and extremely halotolerant yeast.</title>
        <authorList>
            <person name="Gostincar C."/>
            <person name="Stajich J.E."/>
            <person name="Zupancic J."/>
            <person name="Zalar P."/>
            <person name="Gunde-Cimerman N."/>
        </authorList>
    </citation>
    <scope>NUCLEOTIDE SEQUENCE [LARGE SCALE GENOMIC DNA]</scope>
    <source>
        <strain evidence="2 3">EXF-6654</strain>
    </source>
</reference>
<dbReference type="Proteomes" id="UP000282582">
    <property type="component" value="Unassembled WGS sequence"/>
</dbReference>
<dbReference type="EMBL" id="QWIK01000374">
    <property type="protein sequence ID" value="RMY07313.1"/>
    <property type="molecule type" value="Genomic_DNA"/>
</dbReference>
<comment type="caution">
    <text evidence="2">The sequence shown here is derived from an EMBL/GenBank/DDBJ whole genome shotgun (WGS) entry which is preliminary data.</text>
</comment>
<keyword evidence="1" id="KW-0812">Transmembrane</keyword>
<keyword evidence="1" id="KW-1133">Transmembrane helix</keyword>
<sequence>MAGHGPSPGGHGAHPIHIHPARPFYRFAATGLGAAMWFFVAVLQSEIRYASTAWLETPMGALRRDEALQREIPEDSSKGELQSIHRGDAKILQSPSRYDSCATDYHSLLKPINPGPSCAGIPRLWDENFAQGSSRAGGTPAKAYESI</sequence>
<accession>A0A3M6YWA6</accession>
<dbReference type="AlphaFoldDB" id="A0A3M6YWA6"/>
<evidence type="ECO:0000256" key="1">
    <source>
        <dbReference type="SAM" id="Phobius"/>
    </source>
</evidence>
<name>A0A3M6YWA6_HORWE</name>
<evidence type="ECO:0000313" key="2">
    <source>
        <dbReference type="EMBL" id="RMY07313.1"/>
    </source>
</evidence>
<proteinExistence type="predicted"/>